<evidence type="ECO:0000256" key="4">
    <source>
        <dbReference type="ARBA" id="ARBA00022840"/>
    </source>
</evidence>
<dbReference type="GO" id="GO:0140359">
    <property type="term" value="F:ABC-type transporter activity"/>
    <property type="evidence" value="ECO:0007669"/>
    <property type="project" value="InterPro"/>
</dbReference>
<feature type="transmembrane region" description="Helical" evidence="7">
    <location>
        <begin position="287"/>
        <end position="306"/>
    </location>
</feature>
<evidence type="ECO:0000256" key="1">
    <source>
        <dbReference type="ARBA" id="ARBA00022448"/>
    </source>
</evidence>
<evidence type="ECO:0000313" key="10">
    <source>
        <dbReference type="Proteomes" id="UP000759131"/>
    </source>
</evidence>
<feature type="non-terminal residue" evidence="9">
    <location>
        <position position="1"/>
    </location>
</feature>
<evidence type="ECO:0000256" key="3">
    <source>
        <dbReference type="ARBA" id="ARBA00022741"/>
    </source>
</evidence>
<reference evidence="9" key="1">
    <citation type="submission" date="2020-11" db="EMBL/GenBank/DDBJ databases">
        <authorList>
            <person name="Tran Van P."/>
        </authorList>
    </citation>
    <scope>NUCLEOTIDE SEQUENCE</scope>
</reference>
<proteinExistence type="predicted"/>
<keyword evidence="5 7" id="KW-1133">Transmembrane helix</keyword>
<keyword evidence="4" id="KW-0067">ATP-binding</keyword>
<keyword evidence="1" id="KW-0813">Transport</keyword>
<dbReference type="EMBL" id="OC862682">
    <property type="protein sequence ID" value="CAD7630433.1"/>
    <property type="molecule type" value="Genomic_DNA"/>
</dbReference>
<dbReference type="PROSITE" id="PS50929">
    <property type="entry name" value="ABC_TM1F"/>
    <property type="match status" value="1"/>
</dbReference>
<feature type="domain" description="ABC transmembrane type-1" evidence="8">
    <location>
        <begin position="262"/>
        <end position="388"/>
    </location>
</feature>
<dbReference type="GO" id="GO:0016020">
    <property type="term" value="C:membrane"/>
    <property type="evidence" value="ECO:0007669"/>
    <property type="project" value="InterPro"/>
</dbReference>
<dbReference type="InterPro" id="IPR036640">
    <property type="entry name" value="ABC1_TM_sf"/>
</dbReference>
<sequence>MKRADIITGWTTSSWVKSWPKWLPLLSPQLNTSPSLAVITYEDFNDMFANKCQLHRGRNMAINHIIAPDLTHFVATPAIHPAIAGQRQCMTASALRLVLRACVRRSGQLAPIVSAPAVHPVPACDGYYKVQAIGKLLTNEGLVFSWGDNSGNHLGHDLTHEEVVQPTNHSIIIMKPDFWCRNFILTAHMMEVTDGLVTIPSPWDRINILSKLTFSWLWSLFIRAHKKDLEFSDLYRCPKSDETHRVRQKLQIGELIYSKELGLNLFRPYCIVYLVRHFNRDPNTSQWWATWAAAGIVLASIVHMFIDDLLIPMCHRVGVRIRAACCALIYRKSMRLSHTSLGQTGVGQILNIMSNDVHRFQEEIVCIGFAIIIYGATAGGNSFILIVVTLAVGVFGGNGNTCAVYTISSTNGSYVSEYTSKDGRINRQSN</sequence>
<dbReference type="GO" id="GO:0005524">
    <property type="term" value="F:ATP binding"/>
    <property type="evidence" value="ECO:0007669"/>
    <property type="project" value="UniProtKB-KW"/>
</dbReference>
<dbReference type="Gene3D" id="1.20.1560.10">
    <property type="entry name" value="ABC transporter type 1, transmembrane domain"/>
    <property type="match status" value="1"/>
</dbReference>
<evidence type="ECO:0000256" key="5">
    <source>
        <dbReference type="ARBA" id="ARBA00022989"/>
    </source>
</evidence>
<accession>A0A7R9KWA2</accession>
<evidence type="ECO:0000259" key="8">
    <source>
        <dbReference type="PROSITE" id="PS50929"/>
    </source>
</evidence>
<dbReference type="Proteomes" id="UP000759131">
    <property type="component" value="Unassembled WGS sequence"/>
</dbReference>
<evidence type="ECO:0000313" key="9">
    <source>
        <dbReference type="EMBL" id="CAD7630433.1"/>
    </source>
</evidence>
<keyword evidence="3" id="KW-0547">Nucleotide-binding</keyword>
<feature type="transmembrane region" description="Helical" evidence="7">
    <location>
        <begin position="364"/>
        <end position="395"/>
    </location>
</feature>
<evidence type="ECO:0000256" key="6">
    <source>
        <dbReference type="ARBA" id="ARBA00023136"/>
    </source>
</evidence>
<name>A0A7R9KWA2_9ACAR</name>
<dbReference type="SUPFAM" id="SSF90123">
    <property type="entry name" value="ABC transporter transmembrane region"/>
    <property type="match status" value="1"/>
</dbReference>
<keyword evidence="2 7" id="KW-0812">Transmembrane</keyword>
<evidence type="ECO:0000256" key="7">
    <source>
        <dbReference type="SAM" id="Phobius"/>
    </source>
</evidence>
<dbReference type="InterPro" id="IPR011527">
    <property type="entry name" value="ABC1_TM_dom"/>
</dbReference>
<dbReference type="EMBL" id="CAJPIZ010008107">
    <property type="protein sequence ID" value="CAG2110863.1"/>
    <property type="molecule type" value="Genomic_DNA"/>
</dbReference>
<dbReference type="InterPro" id="IPR050173">
    <property type="entry name" value="ABC_transporter_C-like"/>
</dbReference>
<protein>
    <recommendedName>
        <fullName evidence="8">ABC transmembrane type-1 domain-containing protein</fullName>
    </recommendedName>
</protein>
<dbReference type="AlphaFoldDB" id="A0A7R9KWA2"/>
<evidence type="ECO:0000256" key="2">
    <source>
        <dbReference type="ARBA" id="ARBA00022692"/>
    </source>
</evidence>
<keyword evidence="10" id="KW-1185">Reference proteome</keyword>
<keyword evidence="6 7" id="KW-0472">Membrane</keyword>
<organism evidence="9">
    <name type="scientific">Medioppia subpectinata</name>
    <dbReference type="NCBI Taxonomy" id="1979941"/>
    <lineage>
        <taxon>Eukaryota</taxon>
        <taxon>Metazoa</taxon>
        <taxon>Ecdysozoa</taxon>
        <taxon>Arthropoda</taxon>
        <taxon>Chelicerata</taxon>
        <taxon>Arachnida</taxon>
        <taxon>Acari</taxon>
        <taxon>Acariformes</taxon>
        <taxon>Sarcoptiformes</taxon>
        <taxon>Oribatida</taxon>
        <taxon>Brachypylina</taxon>
        <taxon>Oppioidea</taxon>
        <taxon>Oppiidae</taxon>
        <taxon>Medioppia</taxon>
    </lineage>
</organism>
<dbReference type="PANTHER" id="PTHR24223">
    <property type="entry name" value="ATP-BINDING CASSETTE SUB-FAMILY C"/>
    <property type="match status" value="1"/>
</dbReference>
<gene>
    <name evidence="9" type="ORF">OSB1V03_LOCUS10846</name>
</gene>